<evidence type="ECO:0000313" key="15">
    <source>
        <dbReference type="Proteomes" id="UP000472260"/>
    </source>
</evidence>
<keyword evidence="9" id="KW-0325">Glycoprotein</keyword>
<dbReference type="SUPFAM" id="SSF48726">
    <property type="entry name" value="Immunoglobulin"/>
    <property type="match status" value="1"/>
</dbReference>
<feature type="chain" id="PRO_5025681625" description="Ig-like domain-containing protein" evidence="12">
    <location>
        <begin position="24"/>
        <end position="196"/>
    </location>
</feature>
<keyword evidence="5 11" id="KW-1133">Transmembrane helix</keyword>
<evidence type="ECO:0000256" key="7">
    <source>
        <dbReference type="ARBA" id="ARBA00023157"/>
    </source>
</evidence>
<keyword evidence="7" id="KW-1015">Disulfide bond</keyword>
<organism evidence="14 15">
    <name type="scientific">Sinocyclocheilus anshuiensis</name>
    <dbReference type="NCBI Taxonomy" id="1608454"/>
    <lineage>
        <taxon>Eukaryota</taxon>
        <taxon>Metazoa</taxon>
        <taxon>Chordata</taxon>
        <taxon>Craniata</taxon>
        <taxon>Vertebrata</taxon>
        <taxon>Euteleostomi</taxon>
        <taxon>Actinopterygii</taxon>
        <taxon>Neopterygii</taxon>
        <taxon>Teleostei</taxon>
        <taxon>Ostariophysi</taxon>
        <taxon>Cypriniformes</taxon>
        <taxon>Cyprinidae</taxon>
        <taxon>Cyprininae</taxon>
        <taxon>Sinocyclocheilus</taxon>
    </lineage>
</organism>
<feature type="domain" description="Ig-like" evidence="13">
    <location>
        <begin position="20"/>
        <end position="123"/>
    </location>
</feature>
<sequence>NSRSVCFVVVCFIKLLLLSPVSLQVSGFVGDSVLLPCSYQDRELKPEDINVFWRYNESKNVYDIEKGNPSTNKQDAMFKGRIKSVLSRHENGNFSLILSNLMVTDTGQFSCDIPGVKKEFKLTLHVKGDCNFPDCCFGIFSFALYLCTLLELLFTVLLNCVANCAFLQCLVIVVCTLEPNVLYSDCCTKLWPNSVA</sequence>
<evidence type="ECO:0000256" key="11">
    <source>
        <dbReference type="SAM" id="Phobius"/>
    </source>
</evidence>
<reference evidence="14" key="1">
    <citation type="submission" date="2025-08" db="UniProtKB">
        <authorList>
            <consortium name="Ensembl"/>
        </authorList>
    </citation>
    <scope>IDENTIFICATION</scope>
</reference>
<dbReference type="SMART" id="SM00409">
    <property type="entry name" value="IG"/>
    <property type="match status" value="1"/>
</dbReference>
<dbReference type="GO" id="GO:0071222">
    <property type="term" value="P:cellular response to lipopolysaccharide"/>
    <property type="evidence" value="ECO:0007669"/>
    <property type="project" value="TreeGrafter"/>
</dbReference>
<keyword evidence="15" id="KW-1185">Reference proteome</keyword>
<dbReference type="PANTHER" id="PTHR25466">
    <property type="entry name" value="T-LYMPHOCYTE ACTIVATION ANTIGEN"/>
    <property type="match status" value="1"/>
</dbReference>
<evidence type="ECO:0000256" key="12">
    <source>
        <dbReference type="SAM" id="SignalP"/>
    </source>
</evidence>
<keyword evidence="2" id="KW-1003">Cell membrane</keyword>
<keyword evidence="3 11" id="KW-0812">Transmembrane</keyword>
<dbReference type="AlphaFoldDB" id="A0A671QCM7"/>
<dbReference type="GO" id="GO:0009897">
    <property type="term" value="C:external side of plasma membrane"/>
    <property type="evidence" value="ECO:0007669"/>
    <property type="project" value="TreeGrafter"/>
</dbReference>
<evidence type="ECO:0000256" key="10">
    <source>
        <dbReference type="ARBA" id="ARBA00023319"/>
    </source>
</evidence>
<dbReference type="Pfam" id="PF07686">
    <property type="entry name" value="V-set"/>
    <property type="match status" value="1"/>
</dbReference>
<feature type="signal peptide" evidence="12">
    <location>
        <begin position="1"/>
        <end position="23"/>
    </location>
</feature>
<feature type="transmembrane region" description="Helical" evidence="11">
    <location>
        <begin position="137"/>
        <end position="158"/>
    </location>
</feature>
<evidence type="ECO:0000256" key="9">
    <source>
        <dbReference type="ARBA" id="ARBA00023180"/>
    </source>
</evidence>
<dbReference type="PANTHER" id="PTHR25466:SF14">
    <property type="entry name" value="BUTYROPHILIN SUBFAMILY 2 MEMBER A2-LIKE-RELATED"/>
    <property type="match status" value="1"/>
</dbReference>
<evidence type="ECO:0000313" key="14">
    <source>
        <dbReference type="Ensembl" id="ENSSANP00000069427.1"/>
    </source>
</evidence>
<protein>
    <recommendedName>
        <fullName evidence="13">Ig-like domain-containing protein</fullName>
    </recommendedName>
</protein>
<dbReference type="InterPro" id="IPR013106">
    <property type="entry name" value="Ig_V-set"/>
</dbReference>
<proteinExistence type="predicted"/>
<dbReference type="InterPro" id="IPR013783">
    <property type="entry name" value="Ig-like_fold"/>
</dbReference>
<name>A0A671QCM7_9TELE</name>
<dbReference type="InterPro" id="IPR051713">
    <property type="entry name" value="T-cell_Activation_Regulation"/>
</dbReference>
<dbReference type="Proteomes" id="UP000472260">
    <property type="component" value="Unassembled WGS sequence"/>
</dbReference>
<evidence type="ECO:0000256" key="1">
    <source>
        <dbReference type="ARBA" id="ARBA00004251"/>
    </source>
</evidence>
<evidence type="ECO:0000256" key="3">
    <source>
        <dbReference type="ARBA" id="ARBA00022692"/>
    </source>
</evidence>
<dbReference type="Gene3D" id="2.60.40.10">
    <property type="entry name" value="Immunoglobulins"/>
    <property type="match status" value="1"/>
</dbReference>
<keyword evidence="10" id="KW-0393">Immunoglobulin domain</keyword>
<dbReference type="GO" id="GO:0031295">
    <property type="term" value="P:T cell costimulation"/>
    <property type="evidence" value="ECO:0007669"/>
    <property type="project" value="TreeGrafter"/>
</dbReference>
<evidence type="ECO:0000256" key="6">
    <source>
        <dbReference type="ARBA" id="ARBA00023136"/>
    </source>
</evidence>
<comment type="subcellular location">
    <subcellularLocation>
        <location evidence="1">Cell membrane</location>
        <topology evidence="1">Single-pass type I membrane protein</topology>
    </subcellularLocation>
</comment>
<evidence type="ECO:0000256" key="5">
    <source>
        <dbReference type="ARBA" id="ARBA00022989"/>
    </source>
</evidence>
<evidence type="ECO:0000256" key="8">
    <source>
        <dbReference type="ARBA" id="ARBA00023170"/>
    </source>
</evidence>
<dbReference type="PROSITE" id="PS50835">
    <property type="entry name" value="IG_LIKE"/>
    <property type="match status" value="1"/>
</dbReference>
<keyword evidence="8" id="KW-0675">Receptor</keyword>
<keyword evidence="4 12" id="KW-0732">Signal</keyword>
<dbReference type="GO" id="GO:0042102">
    <property type="term" value="P:positive regulation of T cell proliferation"/>
    <property type="evidence" value="ECO:0007669"/>
    <property type="project" value="TreeGrafter"/>
</dbReference>
<reference evidence="14" key="2">
    <citation type="submission" date="2025-09" db="UniProtKB">
        <authorList>
            <consortium name="Ensembl"/>
        </authorList>
    </citation>
    <scope>IDENTIFICATION</scope>
</reference>
<accession>A0A671QCM7</accession>
<dbReference type="GO" id="GO:0007166">
    <property type="term" value="P:cell surface receptor signaling pathway"/>
    <property type="evidence" value="ECO:0007669"/>
    <property type="project" value="TreeGrafter"/>
</dbReference>
<evidence type="ECO:0000256" key="4">
    <source>
        <dbReference type="ARBA" id="ARBA00022729"/>
    </source>
</evidence>
<evidence type="ECO:0000259" key="13">
    <source>
        <dbReference type="PROSITE" id="PS50835"/>
    </source>
</evidence>
<dbReference type="InterPro" id="IPR003599">
    <property type="entry name" value="Ig_sub"/>
</dbReference>
<dbReference type="Ensembl" id="ENSSANT00000073814.1">
    <property type="protein sequence ID" value="ENSSANP00000069427.1"/>
    <property type="gene ID" value="ENSSANG00000034637.1"/>
</dbReference>
<dbReference type="GO" id="GO:0006955">
    <property type="term" value="P:immune response"/>
    <property type="evidence" value="ECO:0007669"/>
    <property type="project" value="TreeGrafter"/>
</dbReference>
<keyword evidence="6 11" id="KW-0472">Membrane</keyword>
<dbReference type="GO" id="GO:0042130">
    <property type="term" value="P:negative regulation of T cell proliferation"/>
    <property type="evidence" value="ECO:0007669"/>
    <property type="project" value="TreeGrafter"/>
</dbReference>
<dbReference type="InterPro" id="IPR036179">
    <property type="entry name" value="Ig-like_dom_sf"/>
</dbReference>
<evidence type="ECO:0000256" key="2">
    <source>
        <dbReference type="ARBA" id="ARBA00022475"/>
    </source>
</evidence>
<dbReference type="InterPro" id="IPR007110">
    <property type="entry name" value="Ig-like_dom"/>
</dbReference>